<protein>
    <submittedName>
        <fullName evidence="1">Uncharacterized protein</fullName>
    </submittedName>
</protein>
<organism evidence="1">
    <name type="scientific">Serratia phage KSP100</name>
    <name type="common">Serratia marcescens bacteriophage KSP100</name>
    <dbReference type="NCBI Taxonomy" id="552529"/>
    <lineage>
        <taxon>Viruses</taxon>
        <taxon>Duplodnaviria</taxon>
        <taxon>Heunggongvirae</taxon>
        <taxon>Uroviricota</taxon>
        <taxon>Caudoviricetes</taxon>
    </lineage>
</organism>
<proteinExistence type="predicted"/>
<dbReference type="EMBL" id="AB452992">
    <property type="protein sequence ID" value="BAH15182.1"/>
    <property type="molecule type" value="Genomic_DNA"/>
</dbReference>
<name>B9A7D6_BPSK1</name>
<evidence type="ECO:0000313" key="1">
    <source>
        <dbReference type="EMBL" id="BAH15182.1"/>
    </source>
</evidence>
<organismHost>
    <name type="scientific">Serratia marcescens</name>
    <dbReference type="NCBI Taxonomy" id="615"/>
</organismHost>
<accession>B9A7D6</accession>
<sequence length="71" mass="8074">MNDYQKACVRNLVESGALSTLFNTIDKKCYDSFKLNVDNEARLTDTINMIRGLKALESEIQNVMNELEDEG</sequence>
<reference evidence="1" key="1">
    <citation type="journal article" date="2009" name="FEMS Microbiol. Lett.">
        <title>Morphological and genetic analysis of three bacteriophages of Serratia marcescens isolated from environmental water.</title>
        <authorList>
            <person name="Matsushita K."/>
            <person name="Uchiyama J."/>
            <person name="Kato S."/>
            <person name="Ujihara T."/>
            <person name="Hoshiba H."/>
            <person name="Sugihara S."/>
            <person name="Muraoka A."/>
            <person name="Wakiguchi H."/>
            <person name="Matsuzaki S."/>
        </authorList>
    </citation>
    <scope>NUCLEOTIDE SEQUENCE</scope>
    <source>
        <strain evidence="1">KSP100</strain>
    </source>
</reference>